<keyword evidence="11 12" id="KW-0998">Cell outer membrane</keyword>
<evidence type="ECO:0000256" key="13">
    <source>
        <dbReference type="RuleBase" id="RU003357"/>
    </source>
</evidence>
<evidence type="ECO:0000256" key="4">
    <source>
        <dbReference type="ARBA" id="ARBA00022452"/>
    </source>
</evidence>
<evidence type="ECO:0000256" key="8">
    <source>
        <dbReference type="ARBA" id="ARBA00023077"/>
    </source>
</evidence>
<name>A0A8B4S2H6_COMTE</name>
<evidence type="ECO:0000256" key="1">
    <source>
        <dbReference type="ARBA" id="ARBA00004571"/>
    </source>
</evidence>
<dbReference type="Pfam" id="PF07715">
    <property type="entry name" value="Plug"/>
    <property type="match status" value="1"/>
</dbReference>
<dbReference type="SUPFAM" id="SSF56935">
    <property type="entry name" value="Porins"/>
    <property type="match status" value="1"/>
</dbReference>
<dbReference type="GO" id="GO:0009279">
    <property type="term" value="C:cell outer membrane"/>
    <property type="evidence" value="ECO:0007669"/>
    <property type="project" value="UniProtKB-SubCell"/>
</dbReference>
<dbReference type="CDD" id="cd01347">
    <property type="entry name" value="ligand_gated_channel"/>
    <property type="match status" value="1"/>
</dbReference>
<keyword evidence="4 12" id="KW-1134">Transmembrane beta strand</keyword>
<dbReference type="PANTHER" id="PTHR30069:SF53">
    <property type="entry name" value="COLICIN I RECEPTOR-RELATED"/>
    <property type="match status" value="1"/>
</dbReference>
<evidence type="ECO:0000259" key="14">
    <source>
        <dbReference type="Pfam" id="PF00593"/>
    </source>
</evidence>
<sequence>MLFFASFSSLSAHAQTAGGRQLAETVVTGSRAEAAVDQLAADVTVIDTKKIERAVGSSLPELLQREAGLQMSSNGGLGKETSVFTRGTESRHTILLVDGVRYGSATSGGPSWSNIPLASIERIEVIKGPASSLYGSDAVGGVVQIFTKKGGGDKPFNPYASVTLGSDHFAQAAAGLSGSQQGWNYSLNAQRTTEHGFSSTNPKVPYGNFNPDRDPFRQSSLNASLGYEINPNWRVDGSVLYSEGVNHFDDGPGVDTRSALRSQVSTASVTGRILRDWKSKFTISHSRDESNAIASAQSYNLPGLFATTQRQYQWQNDIATPVGLVVAGLERLEQEVKSSTKYSVTERTVNSGFVGLTGEKAGHSWQANLRRDDNSQFGSKNTWGVGYGLQLSSQWRMHASHGTSFVAPTFNQLYWPDYGSPDLKPEQGRNTDVGVTWSEGDHSVKLVRFDNRIRGYIANTTKPENIPRSRIKGWTLGYSGQFMGWTLRADYDQLDPRNSLTGTLLPRRARHVTRLSVDKDWGGWTFGASAQSVGKRYDDVKNTPEKLLGQYTTVDLYASYRLDKDWTLSARVSNLTDKDYTTAYGYNTRGRAGYLTLQWQPR</sequence>
<evidence type="ECO:0000313" key="17">
    <source>
        <dbReference type="Proteomes" id="UP000255070"/>
    </source>
</evidence>
<dbReference type="GO" id="GO:0006811">
    <property type="term" value="P:monoatomic ion transport"/>
    <property type="evidence" value="ECO:0007669"/>
    <property type="project" value="UniProtKB-KW"/>
</dbReference>
<dbReference type="Proteomes" id="UP000255070">
    <property type="component" value="Unassembled WGS sequence"/>
</dbReference>
<keyword evidence="8 13" id="KW-0798">TonB box</keyword>
<evidence type="ECO:0000256" key="7">
    <source>
        <dbReference type="ARBA" id="ARBA00023065"/>
    </source>
</evidence>
<proteinExistence type="inferred from homology"/>
<evidence type="ECO:0000256" key="5">
    <source>
        <dbReference type="ARBA" id="ARBA00022692"/>
    </source>
</evidence>
<dbReference type="EMBL" id="UFXL01000001">
    <property type="protein sequence ID" value="SUY77372.1"/>
    <property type="molecule type" value="Genomic_DNA"/>
</dbReference>
<dbReference type="InterPro" id="IPR036942">
    <property type="entry name" value="Beta-barrel_TonB_sf"/>
</dbReference>
<comment type="similarity">
    <text evidence="2 12 13">Belongs to the TonB-dependent receptor family.</text>
</comment>
<evidence type="ECO:0000256" key="3">
    <source>
        <dbReference type="ARBA" id="ARBA00022448"/>
    </source>
</evidence>
<dbReference type="GeneID" id="63999614"/>
<keyword evidence="17" id="KW-1185">Reference proteome</keyword>
<dbReference type="RefSeq" id="WP_003080029.1">
    <property type="nucleotide sequence ID" value="NZ_BBJZ01000008.1"/>
</dbReference>
<accession>A0A8B4S2H6</accession>
<keyword evidence="10" id="KW-0675">Receptor</keyword>
<protein>
    <submittedName>
        <fullName evidence="16">Outer membrane cobalamin translocator</fullName>
    </submittedName>
</protein>
<feature type="domain" description="TonB-dependent receptor plug" evidence="15">
    <location>
        <begin position="38"/>
        <end position="142"/>
    </location>
</feature>
<evidence type="ECO:0000256" key="2">
    <source>
        <dbReference type="ARBA" id="ARBA00009810"/>
    </source>
</evidence>
<dbReference type="InterPro" id="IPR000531">
    <property type="entry name" value="Beta-barrel_TonB"/>
</dbReference>
<reference evidence="16 17" key="1">
    <citation type="submission" date="2018-06" db="EMBL/GenBank/DDBJ databases">
        <authorList>
            <consortium name="Pathogen Informatics"/>
            <person name="Doyle S."/>
        </authorList>
    </citation>
    <scope>NUCLEOTIDE SEQUENCE [LARGE SCALE GENOMIC DNA]</scope>
    <source>
        <strain evidence="16 17">NCTC10698</strain>
    </source>
</reference>
<evidence type="ECO:0000256" key="9">
    <source>
        <dbReference type="ARBA" id="ARBA00023136"/>
    </source>
</evidence>
<dbReference type="PROSITE" id="PS52016">
    <property type="entry name" value="TONB_DEPENDENT_REC_3"/>
    <property type="match status" value="1"/>
</dbReference>
<dbReference type="Gene3D" id="2.170.130.10">
    <property type="entry name" value="TonB-dependent receptor, plug domain"/>
    <property type="match status" value="1"/>
</dbReference>
<organism evidence="16 17">
    <name type="scientific">Comamonas testosteroni</name>
    <name type="common">Pseudomonas testosteroni</name>
    <dbReference type="NCBI Taxonomy" id="285"/>
    <lineage>
        <taxon>Bacteria</taxon>
        <taxon>Pseudomonadati</taxon>
        <taxon>Pseudomonadota</taxon>
        <taxon>Betaproteobacteria</taxon>
        <taxon>Burkholderiales</taxon>
        <taxon>Comamonadaceae</taxon>
        <taxon>Comamonas</taxon>
    </lineage>
</organism>
<dbReference type="Gene3D" id="2.40.170.20">
    <property type="entry name" value="TonB-dependent receptor, beta-barrel domain"/>
    <property type="match status" value="1"/>
</dbReference>
<dbReference type="AlphaFoldDB" id="A0A8B4S2H6"/>
<dbReference type="InterPro" id="IPR012910">
    <property type="entry name" value="Plug_dom"/>
</dbReference>
<dbReference type="GO" id="GO:0015889">
    <property type="term" value="P:cobalamin transport"/>
    <property type="evidence" value="ECO:0007669"/>
    <property type="project" value="TreeGrafter"/>
</dbReference>
<comment type="caution">
    <text evidence="16">The sequence shown here is derived from an EMBL/GenBank/DDBJ whole genome shotgun (WGS) entry which is preliminary data.</text>
</comment>
<dbReference type="InterPro" id="IPR039426">
    <property type="entry name" value="TonB-dep_rcpt-like"/>
</dbReference>
<evidence type="ECO:0000256" key="10">
    <source>
        <dbReference type="ARBA" id="ARBA00023170"/>
    </source>
</evidence>
<feature type="domain" description="TonB-dependent receptor-like beta-barrel" evidence="14">
    <location>
        <begin position="159"/>
        <end position="575"/>
    </location>
</feature>
<evidence type="ECO:0000256" key="6">
    <source>
        <dbReference type="ARBA" id="ARBA00022729"/>
    </source>
</evidence>
<comment type="subcellular location">
    <subcellularLocation>
        <location evidence="1 12">Cell outer membrane</location>
        <topology evidence="1 12">Multi-pass membrane protein</topology>
    </subcellularLocation>
</comment>
<dbReference type="PANTHER" id="PTHR30069">
    <property type="entry name" value="TONB-DEPENDENT OUTER MEMBRANE RECEPTOR"/>
    <property type="match status" value="1"/>
</dbReference>
<keyword evidence="5 12" id="KW-0812">Transmembrane</keyword>
<keyword evidence="6" id="KW-0732">Signal</keyword>
<keyword evidence="7" id="KW-0406">Ion transport</keyword>
<keyword evidence="3 12" id="KW-0813">Transport</keyword>
<evidence type="ECO:0000256" key="12">
    <source>
        <dbReference type="PROSITE-ProRule" id="PRU01360"/>
    </source>
</evidence>
<evidence type="ECO:0000256" key="11">
    <source>
        <dbReference type="ARBA" id="ARBA00023237"/>
    </source>
</evidence>
<dbReference type="Pfam" id="PF00593">
    <property type="entry name" value="TonB_dep_Rec_b-barrel"/>
    <property type="match status" value="1"/>
</dbReference>
<dbReference type="InterPro" id="IPR037066">
    <property type="entry name" value="Plug_dom_sf"/>
</dbReference>
<evidence type="ECO:0000313" key="16">
    <source>
        <dbReference type="EMBL" id="SUY77372.1"/>
    </source>
</evidence>
<evidence type="ECO:0000259" key="15">
    <source>
        <dbReference type="Pfam" id="PF07715"/>
    </source>
</evidence>
<gene>
    <name evidence="16" type="primary">btuB_2</name>
    <name evidence="16" type="ORF">NCTC10698_02272</name>
</gene>
<keyword evidence="9 12" id="KW-0472">Membrane</keyword>